<dbReference type="GO" id="GO:0008270">
    <property type="term" value="F:zinc ion binding"/>
    <property type="evidence" value="ECO:0007669"/>
    <property type="project" value="UniProtKB-KW"/>
</dbReference>
<name>A0A1D2M3U1_ORCCI</name>
<dbReference type="InterPro" id="IPR036236">
    <property type="entry name" value="Znf_C2H2_sf"/>
</dbReference>
<dbReference type="STRING" id="48709.A0A1D2M3U1"/>
<dbReference type="OrthoDB" id="6077919at2759"/>
<evidence type="ECO:0000313" key="10">
    <source>
        <dbReference type="EMBL" id="ODM87647.1"/>
    </source>
</evidence>
<evidence type="ECO:0000256" key="5">
    <source>
        <dbReference type="ARBA" id="ARBA00022833"/>
    </source>
</evidence>
<keyword evidence="11" id="KW-1185">Reference proteome</keyword>
<evidence type="ECO:0000256" key="2">
    <source>
        <dbReference type="ARBA" id="ARBA00022723"/>
    </source>
</evidence>
<dbReference type="Proteomes" id="UP000094527">
    <property type="component" value="Unassembled WGS sequence"/>
</dbReference>
<dbReference type="GO" id="GO:0000981">
    <property type="term" value="F:DNA-binding transcription factor activity, RNA polymerase II-specific"/>
    <property type="evidence" value="ECO:0007669"/>
    <property type="project" value="TreeGrafter"/>
</dbReference>
<dbReference type="InterPro" id="IPR050527">
    <property type="entry name" value="Snail/Krueppel_Znf"/>
</dbReference>
<dbReference type="PANTHER" id="PTHR24388:SF54">
    <property type="entry name" value="PROTEIN ESCARGOT"/>
    <property type="match status" value="1"/>
</dbReference>
<reference evidence="10 11" key="1">
    <citation type="journal article" date="2016" name="Genome Biol. Evol.">
        <title>Gene Family Evolution Reflects Adaptation to Soil Environmental Stressors in the Genome of the Collembolan Orchesella cincta.</title>
        <authorList>
            <person name="Faddeeva-Vakhrusheva A."/>
            <person name="Derks M.F."/>
            <person name="Anvar S.Y."/>
            <person name="Agamennone V."/>
            <person name="Suring W."/>
            <person name="Smit S."/>
            <person name="van Straalen N.M."/>
            <person name="Roelofs D."/>
        </authorList>
    </citation>
    <scope>NUCLEOTIDE SEQUENCE [LARGE SCALE GENOMIC DNA]</scope>
    <source>
        <tissue evidence="10">Mixed pool</tissue>
    </source>
</reference>
<comment type="caution">
    <text evidence="10">The sequence shown here is derived from an EMBL/GenBank/DDBJ whole genome shotgun (WGS) entry which is preliminary data.</text>
</comment>
<feature type="domain" description="C2H2-type" evidence="9">
    <location>
        <begin position="57"/>
        <end position="84"/>
    </location>
</feature>
<dbReference type="EMBL" id="LJIJ01004913">
    <property type="protein sequence ID" value="ODM87647.1"/>
    <property type="molecule type" value="Genomic_DNA"/>
</dbReference>
<evidence type="ECO:0000259" key="9">
    <source>
        <dbReference type="PROSITE" id="PS50157"/>
    </source>
</evidence>
<dbReference type="SMART" id="SM00355">
    <property type="entry name" value="ZnF_C2H2"/>
    <property type="match status" value="2"/>
</dbReference>
<gene>
    <name evidence="10" type="ORF">Ocin01_19037</name>
</gene>
<dbReference type="PROSITE" id="PS00028">
    <property type="entry name" value="ZINC_FINGER_C2H2_1"/>
    <property type="match status" value="1"/>
</dbReference>
<keyword evidence="5" id="KW-0862">Zinc</keyword>
<keyword evidence="3" id="KW-0677">Repeat</keyword>
<evidence type="ECO:0000256" key="3">
    <source>
        <dbReference type="ARBA" id="ARBA00022737"/>
    </source>
</evidence>
<protein>
    <submittedName>
        <fullName evidence="10">Protein suppressor of hairy wing</fullName>
    </submittedName>
</protein>
<dbReference type="PROSITE" id="PS50157">
    <property type="entry name" value="ZINC_FINGER_C2H2_2"/>
    <property type="match status" value="1"/>
</dbReference>
<keyword evidence="2" id="KW-0479">Metal-binding</keyword>
<evidence type="ECO:0000313" key="11">
    <source>
        <dbReference type="Proteomes" id="UP000094527"/>
    </source>
</evidence>
<accession>A0A1D2M3U1</accession>
<dbReference type="InterPro" id="IPR013087">
    <property type="entry name" value="Znf_C2H2_type"/>
</dbReference>
<organism evidence="10 11">
    <name type="scientific">Orchesella cincta</name>
    <name type="common">Springtail</name>
    <name type="synonym">Podura cincta</name>
    <dbReference type="NCBI Taxonomy" id="48709"/>
    <lineage>
        <taxon>Eukaryota</taxon>
        <taxon>Metazoa</taxon>
        <taxon>Ecdysozoa</taxon>
        <taxon>Arthropoda</taxon>
        <taxon>Hexapoda</taxon>
        <taxon>Collembola</taxon>
        <taxon>Entomobryomorpha</taxon>
        <taxon>Entomobryoidea</taxon>
        <taxon>Orchesellidae</taxon>
        <taxon>Orchesellinae</taxon>
        <taxon>Orchesella</taxon>
    </lineage>
</organism>
<comment type="similarity">
    <text evidence="7">Belongs to the snail C2H2-type zinc-finger protein family.</text>
</comment>
<evidence type="ECO:0000256" key="1">
    <source>
        <dbReference type="ARBA" id="ARBA00004123"/>
    </source>
</evidence>
<dbReference type="GO" id="GO:0000978">
    <property type="term" value="F:RNA polymerase II cis-regulatory region sequence-specific DNA binding"/>
    <property type="evidence" value="ECO:0007669"/>
    <property type="project" value="TreeGrafter"/>
</dbReference>
<dbReference type="Pfam" id="PF13894">
    <property type="entry name" value="zf-C2H2_4"/>
    <property type="match status" value="1"/>
</dbReference>
<dbReference type="Gene3D" id="3.30.160.60">
    <property type="entry name" value="Classic Zinc Finger"/>
    <property type="match status" value="2"/>
</dbReference>
<keyword evidence="6" id="KW-0539">Nucleus</keyword>
<dbReference type="PANTHER" id="PTHR24388">
    <property type="entry name" value="ZINC FINGER PROTEIN"/>
    <property type="match status" value="1"/>
</dbReference>
<dbReference type="SUPFAM" id="SSF57667">
    <property type="entry name" value="beta-beta-alpha zinc fingers"/>
    <property type="match status" value="1"/>
</dbReference>
<sequence length="123" mass="14191">MECCIFCDKTFTQVSNLLVHIRPMFQKNGTTAACLRKDSELIWTSSTLKNHSNTKSFLCPFCGDGFNRSESLNYHIRRHIGENPHSRSSCLKDFGNAVRTPTASLWYVNLIHIYLNEQFKFPN</sequence>
<dbReference type="Pfam" id="PF00096">
    <property type="entry name" value="zf-C2H2"/>
    <property type="match status" value="1"/>
</dbReference>
<evidence type="ECO:0000256" key="6">
    <source>
        <dbReference type="ARBA" id="ARBA00023242"/>
    </source>
</evidence>
<comment type="subcellular location">
    <subcellularLocation>
        <location evidence="1">Nucleus</location>
    </subcellularLocation>
</comment>
<evidence type="ECO:0000256" key="8">
    <source>
        <dbReference type="PROSITE-ProRule" id="PRU00042"/>
    </source>
</evidence>
<keyword evidence="4 8" id="KW-0863">Zinc-finger</keyword>
<proteinExistence type="inferred from homology"/>
<dbReference type="AlphaFoldDB" id="A0A1D2M3U1"/>
<evidence type="ECO:0000256" key="7">
    <source>
        <dbReference type="ARBA" id="ARBA00037948"/>
    </source>
</evidence>
<evidence type="ECO:0000256" key="4">
    <source>
        <dbReference type="ARBA" id="ARBA00022771"/>
    </source>
</evidence>
<dbReference type="GO" id="GO:0005634">
    <property type="term" value="C:nucleus"/>
    <property type="evidence" value="ECO:0007669"/>
    <property type="project" value="UniProtKB-SubCell"/>
</dbReference>